<proteinExistence type="predicted"/>
<organism evidence="3 4">
    <name type="scientific">Methanobrevibacter thaueri</name>
    <dbReference type="NCBI Taxonomy" id="190975"/>
    <lineage>
        <taxon>Archaea</taxon>
        <taxon>Methanobacteriati</taxon>
        <taxon>Methanobacteriota</taxon>
        <taxon>Methanomada group</taxon>
        <taxon>Methanobacteria</taxon>
        <taxon>Methanobacteriales</taxon>
        <taxon>Methanobacteriaceae</taxon>
        <taxon>Methanobrevibacter</taxon>
    </lineage>
</organism>
<name>A0A315XMU5_9EURY</name>
<evidence type="ECO:0000313" key="4">
    <source>
        <dbReference type="Proteomes" id="UP000251717"/>
    </source>
</evidence>
<feature type="domain" description="DUF447" evidence="2">
    <location>
        <begin position="147"/>
        <end position="201"/>
    </location>
</feature>
<dbReference type="Gene3D" id="2.30.110.10">
    <property type="entry name" value="Electron Transport, Fmn-binding Protein, Chain A"/>
    <property type="match status" value="1"/>
</dbReference>
<dbReference type="EMBL" id="MZGS01000023">
    <property type="protein sequence ID" value="PWB86871.1"/>
    <property type="molecule type" value="Genomic_DNA"/>
</dbReference>
<dbReference type="Gene3D" id="1.20.58.290">
    <property type="entry name" value="Hypothetical membrane protein ta0354_69_121"/>
    <property type="match status" value="1"/>
</dbReference>
<reference evidence="3 4" key="1">
    <citation type="submission" date="2017-03" db="EMBL/GenBank/DDBJ databases">
        <title>Genome sequence of Methanobrevibacter thaueri.</title>
        <authorList>
            <person name="Poehlein A."/>
            <person name="Seedorf H."/>
            <person name="Daniel R."/>
        </authorList>
    </citation>
    <scope>NUCLEOTIDE SEQUENCE [LARGE SCALE GENOMIC DNA]</scope>
    <source>
        <strain evidence="3 4">DSM 11995</strain>
    </source>
</reference>
<sequence>MIKMNINLASIGMEKGRQYETIITTKNEDGTYNAAPIGVICAGEDKIINRIFKGSHTLENIIREREFIVNITHDPELFTVSLLGNLPQSYFDDDCSLKCGDAYFKCNVISLTEAVKQSDPVKKKGEGIVIKSKAIDIVIKKPTKAMNRGFGYVIETLVNLTRFDLVDDAKKEEYITQFKEANRVVLKVGTKEDIKAMREIKKELKRKGYDL</sequence>
<dbReference type="AlphaFoldDB" id="A0A315XMU5"/>
<evidence type="ECO:0008006" key="5">
    <source>
        <dbReference type="Google" id="ProtNLM"/>
    </source>
</evidence>
<dbReference type="Pfam" id="PF04289">
    <property type="entry name" value="DUF447_N"/>
    <property type="match status" value="1"/>
</dbReference>
<keyword evidence="4" id="KW-1185">Reference proteome</keyword>
<evidence type="ECO:0000259" key="2">
    <source>
        <dbReference type="Pfam" id="PF20766"/>
    </source>
</evidence>
<dbReference type="Pfam" id="PF20766">
    <property type="entry name" value="DUF447_C"/>
    <property type="match status" value="1"/>
</dbReference>
<accession>A0A315XMU5</accession>
<dbReference type="InterPro" id="IPR012349">
    <property type="entry name" value="Split_barrel_FMN-bd"/>
</dbReference>
<protein>
    <recommendedName>
        <fullName evidence="5">DUF447 family protein</fullName>
    </recommendedName>
</protein>
<evidence type="ECO:0000313" key="3">
    <source>
        <dbReference type="EMBL" id="PWB86871.1"/>
    </source>
</evidence>
<dbReference type="InterPro" id="IPR007386">
    <property type="entry name" value="DUF447_N"/>
</dbReference>
<dbReference type="SUPFAM" id="SSF50475">
    <property type="entry name" value="FMN-binding split barrel"/>
    <property type="match status" value="1"/>
</dbReference>
<dbReference type="Proteomes" id="UP000251717">
    <property type="component" value="Unassembled WGS sequence"/>
</dbReference>
<gene>
    <name evidence="3" type="ORF">MBBTH_12850</name>
</gene>
<comment type="caution">
    <text evidence="3">The sequence shown here is derived from an EMBL/GenBank/DDBJ whole genome shotgun (WGS) entry which is preliminary data.</text>
</comment>
<evidence type="ECO:0000259" key="1">
    <source>
        <dbReference type="Pfam" id="PF04289"/>
    </source>
</evidence>
<feature type="domain" description="DUF447" evidence="1">
    <location>
        <begin position="19"/>
        <end position="111"/>
    </location>
</feature>
<dbReference type="InterPro" id="IPR049288">
    <property type="entry name" value="DUF447_C"/>
</dbReference>